<dbReference type="InterPro" id="IPR051690">
    <property type="entry name" value="PseI-like"/>
</dbReference>
<name>A0ABQ5KZ39_9EUKA</name>
<gene>
    <name evidence="3" type="ORF">ADUPG1_003637</name>
</gene>
<comment type="caution">
    <text evidence="3">The sequence shown here is derived from an EMBL/GenBank/DDBJ whole genome shotgun (WGS) entry which is preliminary data.</text>
</comment>
<evidence type="ECO:0000256" key="1">
    <source>
        <dbReference type="SAM" id="MobiDB-lite"/>
    </source>
</evidence>
<feature type="compositionally biased region" description="Basic and acidic residues" evidence="1">
    <location>
        <begin position="17"/>
        <end position="33"/>
    </location>
</feature>
<dbReference type="EMBL" id="BQXS01005056">
    <property type="protein sequence ID" value="GKT37699.1"/>
    <property type="molecule type" value="Genomic_DNA"/>
</dbReference>
<dbReference type="PANTHER" id="PTHR42966:SF1">
    <property type="entry name" value="SIALIC ACID SYNTHASE"/>
    <property type="match status" value="1"/>
</dbReference>
<organism evidence="3 4">
    <name type="scientific">Aduncisulcus paluster</name>
    <dbReference type="NCBI Taxonomy" id="2918883"/>
    <lineage>
        <taxon>Eukaryota</taxon>
        <taxon>Metamonada</taxon>
        <taxon>Carpediemonas-like organisms</taxon>
        <taxon>Aduncisulcus</taxon>
    </lineage>
</organism>
<accession>A0ABQ5KZ39</accession>
<dbReference type="InterPro" id="IPR036732">
    <property type="entry name" value="AFP_Neu5c_C_sf"/>
</dbReference>
<feature type="region of interest" description="Disordered" evidence="1">
    <location>
        <begin position="17"/>
        <end position="36"/>
    </location>
</feature>
<reference evidence="3" key="1">
    <citation type="submission" date="2022-03" db="EMBL/GenBank/DDBJ databases">
        <title>Draft genome sequence of Aduncisulcus paluster, a free-living microaerophilic Fornicata.</title>
        <authorList>
            <person name="Yuyama I."/>
            <person name="Kume K."/>
            <person name="Tamura T."/>
            <person name="Inagaki Y."/>
            <person name="Hashimoto T."/>
        </authorList>
    </citation>
    <scope>NUCLEOTIDE SEQUENCE</scope>
    <source>
        <strain evidence="3">NY0171</strain>
    </source>
</reference>
<dbReference type="Gene3D" id="3.40.50.11190">
    <property type="match status" value="1"/>
</dbReference>
<dbReference type="Pfam" id="PF08666">
    <property type="entry name" value="SAF"/>
    <property type="match status" value="1"/>
</dbReference>
<dbReference type="InterPro" id="IPR013974">
    <property type="entry name" value="SAF"/>
</dbReference>
<dbReference type="PANTHER" id="PTHR42966">
    <property type="entry name" value="N-ACETYLNEURAMINATE SYNTHASE"/>
    <property type="match status" value="1"/>
</dbReference>
<dbReference type="Proteomes" id="UP001057375">
    <property type="component" value="Unassembled WGS sequence"/>
</dbReference>
<dbReference type="Gene3D" id="3.90.1210.10">
    <property type="entry name" value="Antifreeze-like/N-acetylneuraminic acid synthase C-terminal domain"/>
    <property type="match status" value="1"/>
</dbReference>
<protein>
    <recommendedName>
        <fullName evidence="2">SAF domain-containing protein</fullName>
    </recommendedName>
</protein>
<evidence type="ECO:0000259" key="2">
    <source>
        <dbReference type="Pfam" id="PF08666"/>
    </source>
</evidence>
<proteinExistence type="predicted"/>
<feature type="domain" description="SAF" evidence="2">
    <location>
        <begin position="40"/>
        <end position="91"/>
    </location>
</feature>
<evidence type="ECO:0000313" key="4">
    <source>
        <dbReference type="Proteomes" id="UP001057375"/>
    </source>
</evidence>
<keyword evidence="4" id="KW-1185">Reference proteome</keyword>
<feature type="non-terminal residue" evidence="3">
    <location>
        <position position="199"/>
    </location>
</feature>
<evidence type="ECO:0000313" key="3">
    <source>
        <dbReference type="EMBL" id="GKT37699.1"/>
    </source>
</evidence>
<sequence length="199" mass="22548">MDSKELSELVRQVRELEAAMGDGRKKPAPEEAAPRQFKRRGIYTARAIAAGETIERKDVHFKAPSNKQSTMALWHRIEGSTVKQELEEGILVTLGEVWGVSMGHAMRSGILARKIAPEYEVTYLMKAYEDGQDYVRDQGFRVVSISIDDDSDETVIKACKEIQPELLICDLIKTPYTELFDYCRAVDIRTIVFDTKGFL</sequence>
<dbReference type="SUPFAM" id="SSF51269">
    <property type="entry name" value="AFP III-like domain"/>
    <property type="match status" value="1"/>
</dbReference>